<organism evidence="3">
    <name type="scientific">Tanacetum cinerariifolium</name>
    <name type="common">Dalmatian daisy</name>
    <name type="synonym">Chrysanthemum cinerariifolium</name>
    <dbReference type="NCBI Taxonomy" id="118510"/>
    <lineage>
        <taxon>Eukaryota</taxon>
        <taxon>Viridiplantae</taxon>
        <taxon>Streptophyta</taxon>
        <taxon>Embryophyta</taxon>
        <taxon>Tracheophyta</taxon>
        <taxon>Spermatophyta</taxon>
        <taxon>Magnoliopsida</taxon>
        <taxon>eudicotyledons</taxon>
        <taxon>Gunneridae</taxon>
        <taxon>Pentapetalae</taxon>
        <taxon>asterids</taxon>
        <taxon>campanulids</taxon>
        <taxon>Asterales</taxon>
        <taxon>Asteraceae</taxon>
        <taxon>Asteroideae</taxon>
        <taxon>Anthemideae</taxon>
        <taxon>Anthemidinae</taxon>
        <taxon>Tanacetum</taxon>
    </lineage>
</organism>
<evidence type="ECO:0000313" key="3">
    <source>
        <dbReference type="EMBL" id="GEU37812.1"/>
    </source>
</evidence>
<comment type="caution">
    <text evidence="3">The sequence shown here is derived from an EMBL/GenBank/DDBJ whole genome shotgun (WGS) entry which is preliminary data.</text>
</comment>
<feature type="compositionally biased region" description="Basic and acidic residues" evidence="2">
    <location>
        <begin position="106"/>
        <end position="124"/>
    </location>
</feature>
<gene>
    <name evidence="3" type="ORF">Tci_009790</name>
</gene>
<dbReference type="InterPro" id="IPR032567">
    <property type="entry name" value="RTL1-rel"/>
</dbReference>
<evidence type="ECO:0000256" key="1">
    <source>
        <dbReference type="SAM" id="Coils"/>
    </source>
</evidence>
<feature type="region of interest" description="Disordered" evidence="2">
    <location>
        <begin position="220"/>
        <end position="265"/>
    </location>
</feature>
<dbReference type="PANTHER" id="PTHR15503:SF45">
    <property type="entry name" value="RNA-DIRECTED DNA POLYMERASE HOMOLOG"/>
    <property type="match status" value="1"/>
</dbReference>
<dbReference type="Pfam" id="PF08284">
    <property type="entry name" value="RVP_2"/>
    <property type="match status" value="1"/>
</dbReference>
<keyword evidence="1" id="KW-0175">Coiled coil</keyword>
<protein>
    <submittedName>
        <fullName evidence="3">Reverse transcriptase domain-containing protein</fullName>
    </submittedName>
</protein>
<accession>A0A6L2JMC4</accession>
<dbReference type="Gene3D" id="2.40.70.10">
    <property type="entry name" value="Acid Proteases"/>
    <property type="match status" value="1"/>
</dbReference>
<dbReference type="AlphaFoldDB" id="A0A6L2JMC4"/>
<keyword evidence="3" id="KW-0808">Transferase</keyword>
<dbReference type="InterPro" id="IPR021109">
    <property type="entry name" value="Peptidase_aspartic_dom_sf"/>
</dbReference>
<dbReference type="EMBL" id="BKCJ010000976">
    <property type="protein sequence ID" value="GEU37812.1"/>
    <property type="molecule type" value="Genomic_DNA"/>
</dbReference>
<dbReference type="PANTHER" id="PTHR15503">
    <property type="entry name" value="LDOC1 RELATED"/>
    <property type="match status" value="1"/>
</dbReference>
<feature type="coiled-coil region" evidence="1">
    <location>
        <begin position="347"/>
        <end position="383"/>
    </location>
</feature>
<name>A0A6L2JMC4_TANCI</name>
<feature type="compositionally biased region" description="Basic and acidic residues" evidence="2">
    <location>
        <begin position="149"/>
        <end position="161"/>
    </location>
</feature>
<keyword evidence="3" id="KW-0695">RNA-directed DNA polymerase</keyword>
<feature type="region of interest" description="Disordered" evidence="2">
    <location>
        <begin position="106"/>
        <end position="162"/>
    </location>
</feature>
<keyword evidence="3" id="KW-0548">Nucleotidyltransferase</keyword>
<proteinExistence type="predicted"/>
<dbReference type="GO" id="GO:0003964">
    <property type="term" value="F:RNA-directed DNA polymerase activity"/>
    <property type="evidence" value="ECO:0007669"/>
    <property type="project" value="UniProtKB-KW"/>
</dbReference>
<reference evidence="3" key="1">
    <citation type="journal article" date="2019" name="Sci. Rep.">
        <title>Draft genome of Tanacetum cinerariifolium, the natural source of mosquito coil.</title>
        <authorList>
            <person name="Yamashiro T."/>
            <person name="Shiraishi A."/>
            <person name="Satake H."/>
            <person name="Nakayama K."/>
        </authorList>
    </citation>
    <scope>NUCLEOTIDE SEQUENCE</scope>
</reference>
<dbReference type="CDD" id="cd00303">
    <property type="entry name" value="retropepsin_like"/>
    <property type="match status" value="1"/>
</dbReference>
<sequence>MPYLRFTKVIIYHFMSKHNSISNRQCSPYHTIDNDGVLNRLKFVSKGEIHQVYRKSIPDTLITDDIHKKFISLSTCLIPPKIGRGKGAQGSKATIIPKKERAKKIEYSEEESGKQEERLIRKNLEVPNKPPGKSIVLDEGAGTSPEVPDETKDKSKAHNDLDDWCSTNDETFLFDDKDEKVNNLSFRCKIDLEVFQMKYLLLSQINTMMFLFFLKPNIEDEDEDPEKDEFEEEEDPQEEEEDDMEIDIEEDENEPDPIEHEDETVPASVHEVGESFAAPFLREDSNGLFLGLMRRYINSLFDQMASISRRLCGREMAHALVEKNGKVKDKFYGKLILELGNEVRSSVDQGTAAMEKLVEKLGNAEDKVECKKLKKELAEARIMPPKNDASGSGRVRGRDVVHAVQECTFAGFMKCNPAVFHGVQASVELRRWFEKTKSVFEISKYAEGKKIKFVATTLEEPALNWWKTKEFKEARGRAYAIKDAEPHGLDVVTGTFLLNNRYAFVLFDSGFDKSFVDTRFSAMFNINPIKIGAGYEVELADGRVASTNTILNGCTLNMVNLIFEIDLMPIELGTFNVIIGMDWLVKHDVIIVCGEKVVLALKVKQECCRS</sequence>
<feature type="compositionally biased region" description="Acidic residues" evidence="2">
    <location>
        <begin position="220"/>
        <end position="264"/>
    </location>
</feature>
<evidence type="ECO:0000256" key="2">
    <source>
        <dbReference type="SAM" id="MobiDB-lite"/>
    </source>
</evidence>